<dbReference type="EMBL" id="WHUF01000001">
    <property type="protein sequence ID" value="MQA18135.1"/>
    <property type="molecule type" value="Genomic_DNA"/>
</dbReference>
<evidence type="ECO:0000313" key="3">
    <source>
        <dbReference type="EMBL" id="MQA18135.1"/>
    </source>
</evidence>
<dbReference type="Proteomes" id="UP000444318">
    <property type="component" value="Unassembled WGS sequence"/>
</dbReference>
<feature type="chain" id="PRO_5032634159" evidence="1">
    <location>
        <begin position="35"/>
        <end position="173"/>
    </location>
</feature>
<dbReference type="Pfam" id="PF07007">
    <property type="entry name" value="LprI"/>
    <property type="match status" value="1"/>
</dbReference>
<keyword evidence="4" id="KW-1185">Reference proteome</keyword>
<dbReference type="InterPro" id="IPR009739">
    <property type="entry name" value="LprI-like_N"/>
</dbReference>
<keyword evidence="1" id="KW-0732">Signal</keyword>
<gene>
    <name evidence="3" type="ORF">GEV01_01270</name>
</gene>
<dbReference type="AlphaFoldDB" id="A0A843S1L6"/>
<reference evidence="3 4" key="1">
    <citation type="submission" date="2019-10" db="EMBL/GenBank/DDBJ databases">
        <title>Two novel species isolated from a subtropical stream in China.</title>
        <authorList>
            <person name="Lu H."/>
        </authorList>
    </citation>
    <scope>NUCLEOTIDE SEQUENCE [LARGE SCALE GENOMIC DNA]</scope>
    <source>
        <strain evidence="3 4">FT103W</strain>
    </source>
</reference>
<name>A0A843S1L6_9BURK</name>
<evidence type="ECO:0000259" key="2">
    <source>
        <dbReference type="Pfam" id="PF07007"/>
    </source>
</evidence>
<dbReference type="Gene3D" id="1.20.1270.180">
    <property type="match status" value="1"/>
</dbReference>
<feature type="domain" description="Lysozyme inhibitor LprI-like N-terminal" evidence="2">
    <location>
        <begin position="67"/>
        <end position="141"/>
    </location>
</feature>
<accession>A0A843S1L6</accession>
<sequence length="173" mass="19330">MRCPMNRKYCLPMKSSLKLLTLATVLLHANLAVSGCKDNCVLKNRSQDQHCSLDNTPLTRCEKFPAYIAEDGKLNAQYKNLIKILNGKDASALRTTQRAWLQWRLDKCDDMEELSKCDNGVCAGVAHDACIVALTRYRTADFVKFENDPVSAVRANFSFSPPITNLPDGTTSR</sequence>
<feature type="signal peptide" evidence="1">
    <location>
        <begin position="1"/>
        <end position="34"/>
    </location>
</feature>
<protein>
    <submittedName>
        <fullName evidence="3">DUF1311 domain-containing protein</fullName>
    </submittedName>
</protein>
<proteinExistence type="predicted"/>
<evidence type="ECO:0000313" key="4">
    <source>
        <dbReference type="Proteomes" id="UP000444318"/>
    </source>
</evidence>
<comment type="caution">
    <text evidence="3">The sequence shown here is derived from an EMBL/GenBank/DDBJ whole genome shotgun (WGS) entry which is preliminary data.</text>
</comment>
<organism evidence="3 4">
    <name type="scientific">Rugamonas rivuli</name>
    <dbReference type="NCBI Taxonomy" id="2743358"/>
    <lineage>
        <taxon>Bacteria</taxon>
        <taxon>Pseudomonadati</taxon>
        <taxon>Pseudomonadota</taxon>
        <taxon>Betaproteobacteria</taxon>
        <taxon>Burkholderiales</taxon>
        <taxon>Oxalobacteraceae</taxon>
        <taxon>Telluria group</taxon>
        <taxon>Rugamonas</taxon>
    </lineage>
</organism>
<evidence type="ECO:0000256" key="1">
    <source>
        <dbReference type="SAM" id="SignalP"/>
    </source>
</evidence>